<evidence type="ECO:0000313" key="2">
    <source>
        <dbReference type="Proteomes" id="UP000193866"/>
    </source>
</evidence>
<keyword evidence="2" id="KW-1185">Reference proteome</keyword>
<gene>
    <name evidence="1" type="ORF">AWC16_19575</name>
</gene>
<comment type="caution">
    <text evidence="1">The sequence shown here is derived from an EMBL/GenBank/DDBJ whole genome shotgun (WGS) entry which is preliminary data.</text>
</comment>
<organism evidence="1 2">
    <name type="scientific">Mycolicibacter longobardus</name>
    <dbReference type="NCBI Taxonomy" id="1108812"/>
    <lineage>
        <taxon>Bacteria</taxon>
        <taxon>Bacillati</taxon>
        <taxon>Actinomycetota</taxon>
        <taxon>Actinomycetes</taxon>
        <taxon>Mycobacteriales</taxon>
        <taxon>Mycobacteriaceae</taxon>
        <taxon>Mycolicibacter</taxon>
    </lineage>
</organism>
<dbReference type="EMBL" id="LQPG01000037">
    <property type="protein sequence ID" value="ORW08299.1"/>
    <property type="molecule type" value="Genomic_DNA"/>
</dbReference>
<reference evidence="1 2" key="1">
    <citation type="submission" date="2016-01" db="EMBL/GenBank/DDBJ databases">
        <title>The new phylogeny of the genus Mycobacterium.</title>
        <authorList>
            <person name="Tarcisio F."/>
            <person name="Conor M."/>
            <person name="Antonella G."/>
            <person name="Elisabetta G."/>
            <person name="Giulia F.S."/>
            <person name="Sara T."/>
            <person name="Anna F."/>
            <person name="Clotilde B."/>
            <person name="Roberto B."/>
            <person name="Veronica D.S."/>
            <person name="Fabio R."/>
            <person name="Monica P."/>
            <person name="Olivier J."/>
            <person name="Enrico T."/>
            <person name="Nicola S."/>
        </authorList>
    </citation>
    <scope>NUCLEOTIDE SEQUENCE [LARGE SCALE GENOMIC DNA]</scope>
    <source>
        <strain evidence="1 2">DSM 45394</strain>
    </source>
</reference>
<accession>A0A1X1YB55</accession>
<proteinExistence type="predicted"/>
<name>A0A1X1YB55_9MYCO</name>
<evidence type="ECO:0000313" key="1">
    <source>
        <dbReference type="EMBL" id="ORW08299.1"/>
    </source>
</evidence>
<sequence length="79" mass="9108">MGSHAADLPPGEPQFALYMVEQRRKFAQPQSADLTKPPTPSCSGYWGLRSTVTHRITLLWRRSETPWTGRGWARSRPWR</sequence>
<dbReference type="Proteomes" id="UP000193866">
    <property type="component" value="Unassembled WGS sequence"/>
</dbReference>
<dbReference type="AlphaFoldDB" id="A0A1X1YB55"/>
<protein>
    <submittedName>
        <fullName evidence="1">Uncharacterized protein</fullName>
    </submittedName>
</protein>